<sequence>MATKHEAEGLVTPSTRAEAVTSSQDDNQSPRTLKDSAPSLFWRVGMPALLLTIPLAYVGKSDASDEMGTTKAWVVLMAMTVYLDGRERSDFGDDVREVLQIASTLWPISFAAVLGPTLKTLALYSAERGSRLGLLEFLLSSQTTFATLKNLVVRQHLSIWTIGIGVIWCLSPLGGQAAVRSLHPRPNSTTHYIRAMHYLRSNISDIVRFYQGNQPGDDEGALWGGSGQSMLISGMRSIVVASFSSPDILVSHGNGSSVDFTEVAYSFGGADGVGRLGRRDLWQNVRVPYLQLLPGYKAEKPHDWVPVPEWAVPWVSLVGIPIRGGSTIGAGNSTMVIQSHYQTLSCGAEFNGTDWVTEGSEKLSFHDTRKGADPLHLQEGQDNPNGAKPNIFIDIVNSSRAITEHNTQWQGLGRMQEPTSKLELIVGGVCSNGLGESAYMLRTCKISTSYAEVGVVCTRLGESDSLQCHADRVRHTPGRPISGNLTAISSNLLLGRLIYEFPFITASYHLGQSSAIERYLWDPPTSFGFRGSGPTINPGCFPNVSTEEYQARLSTALNTVIMSTYNATVLKGAEGASLDGRNFMWHNTTAEWSRFTDDVYVLSRAWFAMAMLSTVVLLGCAVANVAIRCFIKAPDFLNSVTGMTRDSPYIQVQPLGGSGVSSCDRMLDVKDVRVRICDVRPESEVGKIALTTNVDSPKLDWRRTYS</sequence>
<keyword evidence="2" id="KW-0472">Membrane</keyword>
<dbReference type="AlphaFoldDB" id="A0A2K0UUN8"/>
<keyword evidence="2" id="KW-0812">Transmembrane</keyword>
<feature type="transmembrane region" description="Helical" evidence="2">
    <location>
        <begin position="605"/>
        <end position="627"/>
    </location>
</feature>
<feature type="region of interest" description="Disordered" evidence="1">
    <location>
        <begin position="1"/>
        <end position="34"/>
    </location>
</feature>
<accession>A0A2K0UUN8</accession>
<evidence type="ECO:0000313" key="4">
    <source>
        <dbReference type="Proteomes" id="UP000236664"/>
    </source>
</evidence>
<comment type="caution">
    <text evidence="3">The sequence shown here is derived from an EMBL/GenBank/DDBJ whole genome shotgun (WGS) entry which is preliminary data.</text>
</comment>
<dbReference type="EMBL" id="MTQA01000293">
    <property type="protein sequence ID" value="PNP61471.1"/>
    <property type="molecule type" value="Genomic_DNA"/>
</dbReference>
<evidence type="ECO:0000256" key="1">
    <source>
        <dbReference type="SAM" id="MobiDB-lite"/>
    </source>
</evidence>
<organism evidence="3 4">
    <name type="scientific">Gibberella nygamai</name>
    <name type="common">Bean root rot disease fungus</name>
    <name type="synonym">Fusarium nygamai</name>
    <dbReference type="NCBI Taxonomy" id="42673"/>
    <lineage>
        <taxon>Eukaryota</taxon>
        <taxon>Fungi</taxon>
        <taxon>Dikarya</taxon>
        <taxon>Ascomycota</taxon>
        <taxon>Pezizomycotina</taxon>
        <taxon>Sordariomycetes</taxon>
        <taxon>Hypocreomycetidae</taxon>
        <taxon>Hypocreales</taxon>
        <taxon>Nectriaceae</taxon>
        <taxon>Fusarium</taxon>
        <taxon>Fusarium fujikuroi species complex</taxon>
    </lineage>
</organism>
<evidence type="ECO:0000313" key="3">
    <source>
        <dbReference type="EMBL" id="PNP61471.1"/>
    </source>
</evidence>
<evidence type="ECO:0000256" key="2">
    <source>
        <dbReference type="SAM" id="Phobius"/>
    </source>
</evidence>
<gene>
    <name evidence="3" type="ORF">FNYG_13758</name>
</gene>
<dbReference type="Proteomes" id="UP000236664">
    <property type="component" value="Unassembled WGS sequence"/>
</dbReference>
<reference evidence="3 4" key="1">
    <citation type="submission" date="2017-06" db="EMBL/GenBank/DDBJ databases">
        <title>Genome of Fusarium nygamai isolate CS10214.</title>
        <authorList>
            <person name="Gardiner D.M."/>
            <person name="Obanor F."/>
            <person name="Kazan K."/>
        </authorList>
    </citation>
    <scope>NUCLEOTIDE SEQUENCE [LARGE SCALE GENOMIC DNA]</scope>
    <source>
        <strain evidence="3 4">CS10214</strain>
    </source>
</reference>
<keyword evidence="2" id="KW-1133">Transmembrane helix</keyword>
<keyword evidence="4" id="KW-1185">Reference proteome</keyword>
<protein>
    <submittedName>
        <fullName evidence="3">Uncharacterized protein</fullName>
    </submittedName>
</protein>
<dbReference type="STRING" id="42673.A0A2K0UUN8"/>
<feature type="compositionally biased region" description="Polar residues" evidence="1">
    <location>
        <begin position="12"/>
        <end position="31"/>
    </location>
</feature>
<proteinExistence type="predicted"/>
<dbReference type="OrthoDB" id="3692311at2759"/>
<name>A0A2K0UUN8_GIBNY</name>